<comment type="caution">
    <text evidence="1">The sequence shown here is derived from an EMBL/GenBank/DDBJ whole genome shotgun (WGS) entry which is preliminary data.</text>
</comment>
<dbReference type="EMBL" id="BSXV01000258">
    <property type="protein sequence ID" value="GME88306.1"/>
    <property type="molecule type" value="Genomic_DNA"/>
</dbReference>
<name>A0ACB5TGR8_CANBO</name>
<proteinExistence type="predicted"/>
<evidence type="ECO:0000313" key="2">
    <source>
        <dbReference type="Proteomes" id="UP001165101"/>
    </source>
</evidence>
<protein>
    <submittedName>
        <fullName evidence="1">Unnamed protein product</fullName>
    </submittedName>
</protein>
<dbReference type="Proteomes" id="UP001165101">
    <property type="component" value="Unassembled WGS sequence"/>
</dbReference>
<accession>A0ACB5TGR8</accession>
<sequence>MSTGDSGNPSKVTNTKGNGNRRQREPVTRSVRISKLLSKLLRHQAESEGLKIDSEGFIKLSDVLKHKYLKSLKTTYDEVFEIVNNNDKKRFKIINKSSNNTDDYKCTQYSPEFADYYYISALQGHSINKIEKTFNMVEFKNDDIDFPKEIIHGTFKKNLELILKSGGLSKMKRNHIHFTSGLPEWLIELRRKPRPSLNSDDNIIQEEDVEKIISGMRKTCNVLIYLDIEKLKNLNEIKIFKSENGVILSPGDENGFINKKYFKKITDQYGNDIITEI</sequence>
<evidence type="ECO:0000313" key="1">
    <source>
        <dbReference type="EMBL" id="GME88306.1"/>
    </source>
</evidence>
<reference evidence="1" key="1">
    <citation type="submission" date="2023-04" db="EMBL/GenBank/DDBJ databases">
        <title>Candida boidinii NBRC 1967.</title>
        <authorList>
            <person name="Ichikawa N."/>
            <person name="Sato H."/>
            <person name="Tonouchi N."/>
        </authorList>
    </citation>
    <scope>NUCLEOTIDE SEQUENCE</scope>
    <source>
        <strain evidence="1">NBRC 1967</strain>
    </source>
</reference>
<gene>
    <name evidence="1" type="ORF">Cboi01_000083000</name>
</gene>
<keyword evidence="2" id="KW-1185">Reference proteome</keyword>
<organism evidence="1 2">
    <name type="scientific">Candida boidinii</name>
    <name type="common">Yeast</name>
    <dbReference type="NCBI Taxonomy" id="5477"/>
    <lineage>
        <taxon>Eukaryota</taxon>
        <taxon>Fungi</taxon>
        <taxon>Dikarya</taxon>
        <taxon>Ascomycota</taxon>
        <taxon>Saccharomycotina</taxon>
        <taxon>Pichiomycetes</taxon>
        <taxon>Pichiales</taxon>
        <taxon>Pichiaceae</taxon>
        <taxon>Ogataea</taxon>
        <taxon>Ogataea/Candida clade</taxon>
    </lineage>
</organism>